<name>A0A915JTU8_ROMCU</name>
<keyword evidence="1" id="KW-1185">Reference proteome</keyword>
<sequence length="86" mass="9612">MPVPFAQAVGMVACFFAAKNFVACKCGSVAALKMAYLCAVPENLDMENRNDSDTVCIGNRDVTVHCNKPCLRYRVRNSYVERQEFI</sequence>
<dbReference type="AlphaFoldDB" id="A0A915JTU8"/>
<accession>A0A915JTU8</accession>
<evidence type="ECO:0000313" key="1">
    <source>
        <dbReference type="Proteomes" id="UP000887565"/>
    </source>
</evidence>
<dbReference type="WBParaSite" id="nRc.2.0.1.t29479-RA">
    <property type="protein sequence ID" value="nRc.2.0.1.t29479-RA"/>
    <property type="gene ID" value="nRc.2.0.1.g29479"/>
</dbReference>
<dbReference type="Proteomes" id="UP000887565">
    <property type="component" value="Unplaced"/>
</dbReference>
<organism evidence="1 2">
    <name type="scientific">Romanomermis culicivorax</name>
    <name type="common">Nematode worm</name>
    <dbReference type="NCBI Taxonomy" id="13658"/>
    <lineage>
        <taxon>Eukaryota</taxon>
        <taxon>Metazoa</taxon>
        <taxon>Ecdysozoa</taxon>
        <taxon>Nematoda</taxon>
        <taxon>Enoplea</taxon>
        <taxon>Dorylaimia</taxon>
        <taxon>Mermithida</taxon>
        <taxon>Mermithoidea</taxon>
        <taxon>Mermithidae</taxon>
        <taxon>Romanomermis</taxon>
    </lineage>
</organism>
<evidence type="ECO:0000313" key="2">
    <source>
        <dbReference type="WBParaSite" id="nRc.2.0.1.t29479-RA"/>
    </source>
</evidence>
<proteinExistence type="predicted"/>
<protein>
    <submittedName>
        <fullName evidence="2">Secreted protein</fullName>
    </submittedName>
</protein>
<reference evidence="2" key="1">
    <citation type="submission" date="2022-11" db="UniProtKB">
        <authorList>
            <consortium name="WormBaseParasite"/>
        </authorList>
    </citation>
    <scope>IDENTIFICATION</scope>
</reference>